<evidence type="ECO:0000256" key="7">
    <source>
        <dbReference type="ARBA" id="ARBA00023163"/>
    </source>
</evidence>
<dbReference type="Proteomes" id="UP000272503">
    <property type="component" value="Unassembled WGS sequence"/>
</dbReference>
<dbReference type="Pfam" id="PF00486">
    <property type="entry name" value="Trans_reg_C"/>
    <property type="match status" value="1"/>
</dbReference>
<evidence type="ECO:0000313" key="13">
    <source>
        <dbReference type="Proteomes" id="UP000272503"/>
    </source>
</evidence>
<evidence type="ECO:0000259" key="10">
    <source>
        <dbReference type="PROSITE" id="PS50110"/>
    </source>
</evidence>
<dbReference type="EMBL" id="RCUX01000003">
    <property type="protein sequence ID" value="RLP76833.1"/>
    <property type="molecule type" value="Genomic_DNA"/>
</dbReference>
<dbReference type="GO" id="GO:0005829">
    <property type="term" value="C:cytosol"/>
    <property type="evidence" value="ECO:0007669"/>
    <property type="project" value="TreeGrafter"/>
</dbReference>
<dbReference type="SMART" id="SM00448">
    <property type="entry name" value="REC"/>
    <property type="match status" value="1"/>
</dbReference>
<evidence type="ECO:0000256" key="9">
    <source>
        <dbReference type="PROSITE-ProRule" id="PRU01091"/>
    </source>
</evidence>
<keyword evidence="2" id="KW-0963">Cytoplasm</keyword>
<dbReference type="PANTHER" id="PTHR48111">
    <property type="entry name" value="REGULATOR OF RPOS"/>
    <property type="match status" value="1"/>
</dbReference>
<dbReference type="Gene3D" id="6.10.250.690">
    <property type="match status" value="1"/>
</dbReference>
<dbReference type="AlphaFoldDB" id="A0A3L7A903"/>
<name>A0A3L7A903_9MICO</name>
<evidence type="ECO:0000256" key="8">
    <source>
        <dbReference type="PROSITE-ProRule" id="PRU00169"/>
    </source>
</evidence>
<dbReference type="GO" id="GO:0032993">
    <property type="term" value="C:protein-DNA complex"/>
    <property type="evidence" value="ECO:0007669"/>
    <property type="project" value="TreeGrafter"/>
</dbReference>
<dbReference type="Gene3D" id="1.10.10.10">
    <property type="entry name" value="Winged helix-like DNA-binding domain superfamily/Winged helix DNA-binding domain"/>
    <property type="match status" value="1"/>
</dbReference>
<dbReference type="PROSITE" id="PS50110">
    <property type="entry name" value="RESPONSE_REGULATORY"/>
    <property type="match status" value="1"/>
</dbReference>
<protein>
    <submittedName>
        <fullName evidence="12">DNA-binding response regulator</fullName>
    </submittedName>
</protein>
<dbReference type="RefSeq" id="WP_121647643.1">
    <property type="nucleotide sequence ID" value="NZ_RCUX01000003.1"/>
</dbReference>
<dbReference type="SMART" id="SM00862">
    <property type="entry name" value="Trans_reg_C"/>
    <property type="match status" value="1"/>
</dbReference>
<feature type="DNA-binding region" description="OmpR/PhoB-type" evidence="9">
    <location>
        <begin position="125"/>
        <end position="226"/>
    </location>
</feature>
<keyword evidence="4" id="KW-0902">Two-component regulatory system</keyword>
<evidence type="ECO:0000313" key="12">
    <source>
        <dbReference type="EMBL" id="RLP76833.1"/>
    </source>
</evidence>
<dbReference type="GO" id="GO:0042802">
    <property type="term" value="F:identical protein binding"/>
    <property type="evidence" value="ECO:0007669"/>
    <property type="project" value="UniProtKB-ARBA"/>
</dbReference>
<keyword evidence="13" id="KW-1185">Reference proteome</keyword>
<dbReference type="GO" id="GO:0000987">
    <property type="term" value="F:cis-regulatory region sequence-specific DNA binding"/>
    <property type="evidence" value="ECO:0007669"/>
    <property type="project" value="UniProtKB-ARBA"/>
</dbReference>
<dbReference type="InterPro" id="IPR036388">
    <property type="entry name" value="WH-like_DNA-bd_sf"/>
</dbReference>
<dbReference type="InterPro" id="IPR001867">
    <property type="entry name" value="OmpR/PhoB-type_DNA-bd"/>
</dbReference>
<proteinExistence type="predicted"/>
<dbReference type="InterPro" id="IPR011006">
    <property type="entry name" value="CheY-like_superfamily"/>
</dbReference>
<dbReference type="InterPro" id="IPR001789">
    <property type="entry name" value="Sig_transdc_resp-reg_receiver"/>
</dbReference>
<keyword evidence="5" id="KW-0805">Transcription regulation</keyword>
<evidence type="ECO:0000256" key="4">
    <source>
        <dbReference type="ARBA" id="ARBA00023012"/>
    </source>
</evidence>
<reference evidence="12 13" key="1">
    <citation type="submission" date="2018-10" db="EMBL/GenBank/DDBJ databases">
        <authorList>
            <person name="Li J."/>
        </authorList>
    </citation>
    <scope>NUCLEOTIDE SEQUENCE [LARGE SCALE GENOMIC DNA]</scope>
    <source>
        <strain evidence="12 13">IF 016277</strain>
    </source>
</reference>
<comment type="subcellular location">
    <subcellularLocation>
        <location evidence="1">Cytoplasm</location>
    </subcellularLocation>
</comment>
<dbReference type="OrthoDB" id="9802426at2"/>
<evidence type="ECO:0000259" key="11">
    <source>
        <dbReference type="PROSITE" id="PS51755"/>
    </source>
</evidence>
<sequence>MSTVLVVEDDANIARALLVNLRARGYRALHAPDGTRALDLAAHEHPDVILLDLGLPDVSGLTVIRGIRGWSRVPILIVSARQESASKIEALDAGADDYVTKPFAMDELLARLRAALRRGTPEQAEAAITTADGRLEIDLAAKRVRVAGTPVSLTPTEWLLVEQFARNPERLLSQTELLHAVWGPEYGRETNYLRVYLSQLRQKLEVDGSRPRYLITELGMGYRFTPSAP</sequence>
<gene>
    <name evidence="12" type="ORF">D9V32_04130</name>
</gene>
<feature type="modified residue" description="4-aspartylphosphate" evidence="8">
    <location>
        <position position="52"/>
    </location>
</feature>
<dbReference type="GO" id="GO:0000156">
    <property type="term" value="F:phosphorelay response regulator activity"/>
    <property type="evidence" value="ECO:0007669"/>
    <property type="project" value="TreeGrafter"/>
</dbReference>
<dbReference type="FunFam" id="3.40.50.2300:FF:000021">
    <property type="entry name" value="Two-component system response regulator KdpE"/>
    <property type="match status" value="1"/>
</dbReference>
<evidence type="ECO:0000256" key="1">
    <source>
        <dbReference type="ARBA" id="ARBA00004496"/>
    </source>
</evidence>
<evidence type="ECO:0000256" key="3">
    <source>
        <dbReference type="ARBA" id="ARBA00022553"/>
    </source>
</evidence>
<dbReference type="Gene3D" id="3.40.50.2300">
    <property type="match status" value="1"/>
</dbReference>
<dbReference type="GO" id="GO:0045893">
    <property type="term" value="P:positive regulation of DNA-templated transcription"/>
    <property type="evidence" value="ECO:0007669"/>
    <property type="project" value="UniProtKB-ARBA"/>
</dbReference>
<keyword evidence="7" id="KW-0804">Transcription</keyword>
<accession>A0A3L7A903</accession>
<feature type="domain" description="OmpR/PhoB-type" evidence="11">
    <location>
        <begin position="125"/>
        <end position="226"/>
    </location>
</feature>
<feature type="domain" description="Response regulatory" evidence="10">
    <location>
        <begin position="3"/>
        <end position="116"/>
    </location>
</feature>
<keyword evidence="3 8" id="KW-0597">Phosphoprotein</keyword>
<organism evidence="12 13">
    <name type="scientific">Mycetocola tolaasinivorans</name>
    <dbReference type="NCBI Taxonomy" id="76635"/>
    <lineage>
        <taxon>Bacteria</taxon>
        <taxon>Bacillati</taxon>
        <taxon>Actinomycetota</taxon>
        <taxon>Actinomycetes</taxon>
        <taxon>Micrococcales</taxon>
        <taxon>Microbacteriaceae</taxon>
        <taxon>Mycetocola</taxon>
    </lineage>
</organism>
<comment type="caution">
    <text evidence="12">The sequence shown here is derived from an EMBL/GenBank/DDBJ whole genome shotgun (WGS) entry which is preliminary data.</text>
</comment>
<dbReference type="CDD" id="cd17620">
    <property type="entry name" value="REC_OmpR_KdpE-like"/>
    <property type="match status" value="1"/>
</dbReference>
<evidence type="ECO:0000256" key="2">
    <source>
        <dbReference type="ARBA" id="ARBA00022490"/>
    </source>
</evidence>
<dbReference type="SUPFAM" id="SSF52172">
    <property type="entry name" value="CheY-like"/>
    <property type="match status" value="1"/>
</dbReference>
<evidence type="ECO:0000256" key="5">
    <source>
        <dbReference type="ARBA" id="ARBA00023015"/>
    </source>
</evidence>
<dbReference type="CDD" id="cd00383">
    <property type="entry name" value="trans_reg_C"/>
    <property type="match status" value="1"/>
</dbReference>
<dbReference type="InterPro" id="IPR039420">
    <property type="entry name" value="WalR-like"/>
</dbReference>
<evidence type="ECO:0000256" key="6">
    <source>
        <dbReference type="ARBA" id="ARBA00023125"/>
    </source>
</evidence>
<dbReference type="Pfam" id="PF00072">
    <property type="entry name" value="Response_reg"/>
    <property type="match status" value="1"/>
</dbReference>
<keyword evidence="6 9" id="KW-0238">DNA-binding</keyword>
<dbReference type="PANTHER" id="PTHR48111:SF50">
    <property type="entry name" value="KDP OPERON TRANSCRIPTIONAL REGULATORY PROTEIN KDPE"/>
    <property type="match status" value="1"/>
</dbReference>
<dbReference type="PROSITE" id="PS51755">
    <property type="entry name" value="OMPR_PHOB"/>
    <property type="match status" value="1"/>
</dbReference>